<dbReference type="AlphaFoldDB" id="A0A2A4WXG9"/>
<feature type="transmembrane region" description="Helical" evidence="4">
    <location>
        <begin position="303"/>
        <end position="322"/>
    </location>
</feature>
<feature type="transmembrane region" description="Helical" evidence="4">
    <location>
        <begin position="343"/>
        <end position="363"/>
    </location>
</feature>
<evidence type="ECO:0000256" key="2">
    <source>
        <dbReference type="ARBA" id="ARBA00022989"/>
    </source>
</evidence>
<evidence type="ECO:0000313" key="6">
    <source>
        <dbReference type="EMBL" id="PCI74924.1"/>
    </source>
</evidence>
<feature type="transmembrane region" description="Helical" evidence="4">
    <location>
        <begin position="369"/>
        <end position="387"/>
    </location>
</feature>
<evidence type="ECO:0000256" key="3">
    <source>
        <dbReference type="ARBA" id="ARBA00023136"/>
    </source>
</evidence>
<proteinExistence type="predicted"/>
<keyword evidence="1 4" id="KW-0812">Transmembrane</keyword>
<reference evidence="7" key="1">
    <citation type="submission" date="2017-08" db="EMBL/GenBank/DDBJ databases">
        <title>A dynamic microbial community with high functional redundancy inhabits the cold, oxic subseafloor aquifer.</title>
        <authorList>
            <person name="Tully B.J."/>
            <person name="Wheat C.G."/>
            <person name="Glazer B.T."/>
            <person name="Huber J.A."/>
        </authorList>
    </citation>
    <scope>NUCLEOTIDE SEQUENCE [LARGE SCALE GENOMIC DNA]</scope>
</reference>
<gene>
    <name evidence="6" type="ORF">COB20_14150</name>
</gene>
<dbReference type="PANTHER" id="PTHR23534:SF1">
    <property type="entry name" value="MAJOR FACILITATOR SUPERFAMILY PROTEIN"/>
    <property type="match status" value="1"/>
</dbReference>
<feature type="transmembrane region" description="Helical" evidence="4">
    <location>
        <begin position="97"/>
        <end position="114"/>
    </location>
</feature>
<evidence type="ECO:0000256" key="1">
    <source>
        <dbReference type="ARBA" id="ARBA00022692"/>
    </source>
</evidence>
<feature type="transmembrane region" description="Helical" evidence="4">
    <location>
        <begin position="73"/>
        <end position="91"/>
    </location>
</feature>
<dbReference type="SUPFAM" id="SSF103473">
    <property type="entry name" value="MFS general substrate transporter"/>
    <property type="match status" value="1"/>
</dbReference>
<dbReference type="InterPro" id="IPR036259">
    <property type="entry name" value="MFS_trans_sf"/>
</dbReference>
<dbReference type="PROSITE" id="PS50850">
    <property type="entry name" value="MFS"/>
    <property type="match status" value="1"/>
</dbReference>
<dbReference type="PANTHER" id="PTHR23534">
    <property type="entry name" value="MFS PERMEASE"/>
    <property type="match status" value="1"/>
</dbReference>
<evidence type="ECO:0000259" key="5">
    <source>
        <dbReference type="PROSITE" id="PS50850"/>
    </source>
</evidence>
<feature type="transmembrane region" description="Helical" evidence="4">
    <location>
        <begin position="135"/>
        <end position="153"/>
    </location>
</feature>
<accession>A0A2A4WXG9</accession>
<evidence type="ECO:0000256" key="4">
    <source>
        <dbReference type="SAM" id="Phobius"/>
    </source>
</evidence>
<feature type="transmembrane region" description="Helical" evidence="4">
    <location>
        <begin position="279"/>
        <end position="297"/>
    </location>
</feature>
<feature type="transmembrane region" description="Helical" evidence="4">
    <location>
        <begin position="43"/>
        <end position="66"/>
    </location>
</feature>
<feature type="transmembrane region" description="Helical" evidence="4">
    <location>
        <begin position="165"/>
        <end position="187"/>
    </location>
</feature>
<dbReference type="Pfam" id="PF07690">
    <property type="entry name" value="MFS_1"/>
    <property type="match status" value="1"/>
</dbReference>
<sequence length="391" mass="42336">MKFGNYRTLIVLTFAQCFGQTAAPILVLLGGIVGAKIAPSIDWATLPIAIQIAGIAFATIPASYLMSKVGRKAGFLAGTALAIFATLFAAWGIYQQSFALFCIASFLIGNYIAFLQQFRFAVAESVPNEQIPKSLSFLMLAGIVAALLGPEVARRFSVIEGLPDYVGSFLGLAAMLTVSFLILLLFYRETLIETRDQTSAVRPLGKIFRQPPLILAIASAAVGYSVMSLIMTATPLSMHEMDHHSLDDTTRVIQGHILAMYVPSFFSGFLISWLGVQRIIQAGLALMVICILIGWGQPDFINYWGTLVFLGVGWNFLFLGGTTLLTQSYRSSERFKVQAVNDFLVFGLQAIGSLSAGILLASIGWGGVMVFALPLLLLLVPVIFYFGRSTA</sequence>
<dbReference type="InterPro" id="IPR020846">
    <property type="entry name" value="MFS_dom"/>
</dbReference>
<keyword evidence="3 4" id="KW-0472">Membrane</keyword>
<organism evidence="6 7">
    <name type="scientific">SAR86 cluster bacterium</name>
    <dbReference type="NCBI Taxonomy" id="2030880"/>
    <lineage>
        <taxon>Bacteria</taxon>
        <taxon>Pseudomonadati</taxon>
        <taxon>Pseudomonadota</taxon>
        <taxon>Gammaproteobacteria</taxon>
        <taxon>SAR86 cluster</taxon>
    </lineage>
</organism>
<feature type="domain" description="Major facilitator superfamily (MFS) profile" evidence="5">
    <location>
        <begin position="211"/>
        <end position="391"/>
    </location>
</feature>
<dbReference type="InterPro" id="IPR011701">
    <property type="entry name" value="MFS"/>
</dbReference>
<protein>
    <submittedName>
        <fullName evidence="6">MFS transporter</fullName>
    </submittedName>
</protein>
<dbReference type="GO" id="GO:0022857">
    <property type="term" value="F:transmembrane transporter activity"/>
    <property type="evidence" value="ECO:0007669"/>
    <property type="project" value="InterPro"/>
</dbReference>
<comment type="caution">
    <text evidence="6">The sequence shown here is derived from an EMBL/GenBank/DDBJ whole genome shotgun (WGS) entry which is preliminary data.</text>
</comment>
<name>A0A2A4WXG9_9GAMM</name>
<dbReference type="Gene3D" id="1.20.1250.20">
    <property type="entry name" value="MFS general substrate transporter like domains"/>
    <property type="match status" value="1"/>
</dbReference>
<feature type="transmembrane region" description="Helical" evidence="4">
    <location>
        <begin position="253"/>
        <end position="272"/>
    </location>
</feature>
<feature type="transmembrane region" description="Helical" evidence="4">
    <location>
        <begin position="212"/>
        <end position="233"/>
    </location>
</feature>
<dbReference type="EMBL" id="NVUL01000088">
    <property type="protein sequence ID" value="PCI74924.1"/>
    <property type="molecule type" value="Genomic_DNA"/>
</dbReference>
<keyword evidence="2 4" id="KW-1133">Transmembrane helix</keyword>
<evidence type="ECO:0000313" key="7">
    <source>
        <dbReference type="Proteomes" id="UP000218767"/>
    </source>
</evidence>
<dbReference type="Proteomes" id="UP000218767">
    <property type="component" value="Unassembled WGS sequence"/>
</dbReference>